<organism evidence="1">
    <name type="scientific">Wuchang romanomermis nematode virus 2</name>
    <dbReference type="NCBI Taxonomy" id="2773460"/>
    <lineage>
        <taxon>Viruses</taxon>
        <taxon>Riboviria</taxon>
        <taxon>Orthornavirae</taxon>
        <taxon>Negarnaviricota</taxon>
        <taxon>Haploviricotina</taxon>
        <taxon>Monjiviricetes</taxon>
        <taxon>Mononegavirales</taxon>
        <taxon>Lispiviridae</taxon>
        <taxon>Nematovirus</taxon>
        <taxon>Nematovirus wuchangense</taxon>
    </lineage>
</organism>
<evidence type="ECO:0000313" key="2">
    <source>
        <dbReference type="Proteomes" id="UP000202564"/>
    </source>
</evidence>
<dbReference type="KEGG" id="vg:30881858"/>
<reference evidence="1" key="1">
    <citation type="journal article" date="2016" name="Nature">
        <title>Redefining the invertebrate RNA virosphere.</title>
        <authorList>
            <person name="Shi M."/>
            <person name="Lin X.D."/>
            <person name="Tian J.H."/>
            <person name="Chen L.J."/>
            <person name="Chen X."/>
            <person name="Li C.X."/>
            <person name="Qin X.C."/>
            <person name="Li J."/>
            <person name="Cao J.P."/>
            <person name="Eden J.S."/>
            <person name="Buchmann J."/>
            <person name="Wang W."/>
            <person name="Xu J."/>
            <person name="Holmes E.C."/>
            <person name="Zhang Y.Z."/>
        </authorList>
    </citation>
    <scope>NUCLEOTIDE SEQUENCE [LARGE SCALE GENOMIC DNA]</scope>
    <source>
        <strain evidence="1">WCLSXC55347</strain>
    </source>
</reference>
<dbReference type="RefSeq" id="YP_009342282.1">
    <property type="nucleotide sequence ID" value="NC_033436.1"/>
</dbReference>
<sequence>MSEENLNEMPNGAEAAMKANNLIRMTRNQSMAADLLEQQYRGELDPILETPTEYEDKVDVSLQALVAINGKLADVLNGLQMVTTSTQLIMENIPDVKDGNQMKETVLTDLKAHMSQEIVALYARLSKEIADMKQAFIGELQKIRTEIQALKGQKSMASLSLQPVSQPMVATTSSAVMPTEKRKIDMREYSEILSAFRNYEGSDANKQAIQAAILRRDLVAARAIMNG</sequence>
<evidence type="ECO:0000313" key="1">
    <source>
        <dbReference type="EMBL" id="APG78780.1"/>
    </source>
</evidence>
<protein>
    <submittedName>
        <fullName evidence="1">Uncharacterized protein</fullName>
    </submittedName>
</protein>
<dbReference type="Proteomes" id="UP000202564">
    <property type="component" value="Segment"/>
</dbReference>
<accession>A0A1L3KN03</accession>
<dbReference type="EMBL" id="KX884441">
    <property type="protein sequence ID" value="APG78780.1"/>
    <property type="molecule type" value="Genomic_RNA"/>
</dbReference>
<name>A0A1L3KN03_9MONO</name>
<keyword evidence="2" id="KW-1185">Reference proteome</keyword>
<proteinExistence type="predicted"/>
<dbReference type="GeneID" id="30881858"/>